<feature type="domain" description="Bacterial transcriptional activator" evidence="1">
    <location>
        <begin position="84"/>
        <end position="216"/>
    </location>
</feature>
<dbReference type="PANTHER" id="PTHR35807">
    <property type="entry name" value="TRANSCRIPTIONAL REGULATOR REDD-RELATED"/>
    <property type="match status" value="1"/>
</dbReference>
<dbReference type="InterPro" id="IPR011990">
    <property type="entry name" value="TPR-like_helical_dom_sf"/>
</dbReference>
<protein>
    <recommendedName>
        <fullName evidence="1">Bacterial transcriptional activator domain-containing protein</fullName>
    </recommendedName>
</protein>
<dbReference type="Proteomes" id="UP000824056">
    <property type="component" value="Unassembled WGS sequence"/>
</dbReference>
<dbReference type="AlphaFoldDB" id="A0A9D2FQ01"/>
<dbReference type="InterPro" id="IPR005158">
    <property type="entry name" value="BTAD"/>
</dbReference>
<dbReference type="SUPFAM" id="SSF48452">
    <property type="entry name" value="TPR-like"/>
    <property type="match status" value="1"/>
</dbReference>
<organism evidence="2 3">
    <name type="scientific">Candidatus Blautia pullicola</name>
    <dbReference type="NCBI Taxonomy" id="2838498"/>
    <lineage>
        <taxon>Bacteria</taxon>
        <taxon>Bacillati</taxon>
        <taxon>Bacillota</taxon>
        <taxon>Clostridia</taxon>
        <taxon>Lachnospirales</taxon>
        <taxon>Lachnospiraceae</taxon>
        <taxon>Blautia</taxon>
    </lineage>
</organism>
<evidence type="ECO:0000313" key="2">
    <source>
        <dbReference type="EMBL" id="HIZ65278.1"/>
    </source>
</evidence>
<evidence type="ECO:0000313" key="3">
    <source>
        <dbReference type="Proteomes" id="UP000824056"/>
    </source>
</evidence>
<reference evidence="2" key="1">
    <citation type="journal article" date="2021" name="PeerJ">
        <title>Extensive microbial diversity within the chicken gut microbiome revealed by metagenomics and culture.</title>
        <authorList>
            <person name="Gilroy R."/>
            <person name="Ravi A."/>
            <person name="Getino M."/>
            <person name="Pursley I."/>
            <person name="Horton D.L."/>
            <person name="Alikhan N.F."/>
            <person name="Baker D."/>
            <person name="Gharbi K."/>
            <person name="Hall N."/>
            <person name="Watson M."/>
            <person name="Adriaenssens E.M."/>
            <person name="Foster-Nyarko E."/>
            <person name="Jarju S."/>
            <person name="Secka A."/>
            <person name="Antonio M."/>
            <person name="Oren A."/>
            <person name="Chaudhuri R.R."/>
            <person name="La Ragione R."/>
            <person name="Hildebrand F."/>
            <person name="Pallen M.J."/>
        </authorList>
    </citation>
    <scope>NUCLEOTIDE SEQUENCE</scope>
    <source>
        <strain evidence="2">1068</strain>
    </source>
</reference>
<name>A0A9D2FQ01_9FIRM</name>
<evidence type="ECO:0000259" key="1">
    <source>
        <dbReference type="SMART" id="SM01043"/>
    </source>
</evidence>
<dbReference type="SMART" id="SM01043">
    <property type="entry name" value="BTAD"/>
    <property type="match status" value="1"/>
</dbReference>
<dbReference type="EMBL" id="DXBG01000126">
    <property type="protein sequence ID" value="HIZ65278.1"/>
    <property type="molecule type" value="Genomic_DNA"/>
</dbReference>
<gene>
    <name evidence="2" type="ORF">H9809_05160</name>
</gene>
<dbReference type="InterPro" id="IPR036388">
    <property type="entry name" value="WH-like_DNA-bd_sf"/>
</dbReference>
<reference evidence="2" key="2">
    <citation type="submission" date="2021-04" db="EMBL/GenBank/DDBJ databases">
        <authorList>
            <person name="Gilroy R."/>
        </authorList>
    </citation>
    <scope>NUCLEOTIDE SEQUENCE</scope>
    <source>
        <strain evidence="2">1068</strain>
    </source>
</reference>
<accession>A0A9D2FQ01</accession>
<dbReference type="Pfam" id="PF03704">
    <property type="entry name" value="BTAD"/>
    <property type="match status" value="1"/>
</dbReference>
<dbReference type="Gene3D" id="1.25.40.10">
    <property type="entry name" value="Tetratricopeptide repeat domain"/>
    <property type="match status" value="1"/>
</dbReference>
<sequence length="451" mass="52837">MNQQKIEVPQKKLQALLFYILFHGTCTRDELSSMFWEELEPEDARRNLRNSLYKLKSCLDSPILLTKGKELLLVNPEIELIKDTDMFLMEDGEKYMLQIESCVFLNKFQLKNCREFQLWVQSLQNTYEKLFVDRLLPAMKKFIDRDDYISAEDCAKKILSVDGYQEQACRTLMQIYSSRGDYNQALHVYSAFQALLAEELDTEPDRETKELYEKILLIKKRHSLPGKPLLHEEHMEVLAEIQQEYKKYISHTPSDFCILSGSIGMGKSRVLSEFLTEISPEQLICAELHASDRFVDYSAIEKIAEAICCTCKIPSLREPDIPYFGSEDVYYRKSLEQLIKVLRKKPLPYILLIKNMESMDKHSFHLLLSCFLEKYRGEFFMLAEYCYNFQSQSFLLERLRSGGHMKIIKLEPLSEEKCREFLIKPSKSAPPNRSAAYMVELTITTSVRWPR</sequence>
<comment type="caution">
    <text evidence="2">The sequence shown here is derived from an EMBL/GenBank/DDBJ whole genome shotgun (WGS) entry which is preliminary data.</text>
</comment>
<dbReference type="InterPro" id="IPR027417">
    <property type="entry name" value="P-loop_NTPase"/>
</dbReference>
<proteinExistence type="predicted"/>
<dbReference type="InterPro" id="IPR051677">
    <property type="entry name" value="AfsR-DnrI-RedD_regulator"/>
</dbReference>
<dbReference type="Gene3D" id="1.10.10.10">
    <property type="entry name" value="Winged helix-like DNA-binding domain superfamily/Winged helix DNA-binding domain"/>
    <property type="match status" value="1"/>
</dbReference>
<dbReference type="Gene3D" id="3.40.50.300">
    <property type="entry name" value="P-loop containing nucleotide triphosphate hydrolases"/>
    <property type="match status" value="1"/>
</dbReference>
<dbReference type="SUPFAM" id="SSF52540">
    <property type="entry name" value="P-loop containing nucleoside triphosphate hydrolases"/>
    <property type="match status" value="1"/>
</dbReference>